<comment type="caution">
    <text evidence="1">The sequence shown here is derived from an EMBL/GenBank/DDBJ whole genome shotgun (WGS) entry which is preliminary data.</text>
</comment>
<protein>
    <submittedName>
        <fullName evidence="1">Uncharacterized protein</fullName>
    </submittedName>
</protein>
<reference evidence="1 2" key="1">
    <citation type="submission" date="2015-07" db="EMBL/GenBank/DDBJ databases">
        <title>Fjat-14205 dsm 2895.</title>
        <authorList>
            <person name="Liu B."/>
            <person name="Wang J."/>
            <person name="Zhu Y."/>
            <person name="Liu G."/>
            <person name="Chen Q."/>
            <person name="Chen Z."/>
            <person name="Lan J."/>
            <person name="Che J."/>
            <person name="Ge C."/>
            <person name="Shi H."/>
            <person name="Pan Z."/>
            <person name="Liu X."/>
        </authorList>
    </citation>
    <scope>NUCLEOTIDE SEQUENCE [LARGE SCALE GENOMIC DNA]</scope>
    <source>
        <strain evidence="1 2">DSM 2895</strain>
    </source>
</reference>
<name>A0A0D1VV45_ANEMI</name>
<dbReference type="GeneID" id="42305937"/>
<organism evidence="1 2">
    <name type="scientific">Aneurinibacillus migulanus</name>
    <name type="common">Bacillus migulanus</name>
    <dbReference type="NCBI Taxonomy" id="47500"/>
    <lineage>
        <taxon>Bacteria</taxon>
        <taxon>Bacillati</taxon>
        <taxon>Bacillota</taxon>
        <taxon>Bacilli</taxon>
        <taxon>Bacillales</taxon>
        <taxon>Paenibacillaceae</taxon>
        <taxon>Aneurinibacillus group</taxon>
        <taxon>Aneurinibacillus</taxon>
    </lineage>
</organism>
<gene>
    <name evidence="1" type="ORF">AF333_12195</name>
</gene>
<dbReference type="PATRIC" id="fig|47500.8.peg.4508"/>
<dbReference type="EMBL" id="LGUG01000004">
    <property type="protein sequence ID" value="KON96131.1"/>
    <property type="molecule type" value="Genomic_DNA"/>
</dbReference>
<accession>A0A0D1VV45</accession>
<evidence type="ECO:0000313" key="2">
    <source>
        <dbReference type="Proteomes" id="UP000037269"/>
    </source>
</evidence>
<keyword evidence="2" id="KW-1185">Reference proteome</keyword>
<evidence type="ECO:0000313" key="1">
    <source>
        <dbReference type="EMBL" id="KON96131.1"/>
    </source>
</evidence>
<dbReference type="Proteomes" id="UP000037269">
    <property type="component" value="Unassembled WGS sequence"/>
</dbReference>
<proteinExistence type="predicted"/>
<dbReference type="AlphaFoldDB" id="A0A0D1VV45"/>
<sequence>MAGTEELGSDQLFNRFISPISKVANMAVTIECQLRLDDANKIIRILQDRWNASPCQDEKKRNWFAWDFLLGNYFLFIWNKN</sequence>
<dbReference type="RefSeq" id="WP_043068856.1">
    <property type="nucleotide sequence ID" value="NZ_BJOA01000226.1"/>
</dbReference>